<dbReference type="AlphaFoldDB" id="A0A9Q4C3M7"/>
<dbReference type="EMBL" id="RKLV01000002">
    <property type="protein sequence ID" value="MCX2818369.1"/>
    <property type="molecule type" value="Genomic_DNA"/>
</dbReference>
<proteinExistence type="predicted"/>
<reference evidence="1" key="1">
    <citation type="submission" date="2022-09" db="EMBL/GenBank/DDBJ databases">
        <title>Haloadaptaus new haloarchaeum isolated from saline soil.</title>
        <authorList>
            <person name="Duran-Viseras A."/>
            <person name="Sanchez-Porro C."/>
            <person name="Ventosa A."/>
        </authorList>
    </citation>
    <scope>NUCLEOTIDE SEQUENCE</scope>
    <source>
        <strain evidence="1">F3-133</strain>
    </source>
</reference>
<name>A0A9Q4C3M7_9EURY</name>
<organism evidence="1 2">
    <name type="scientific">Halorutilus salinus</name>
    <dbReference type="NCBI Taxonomy" id="2487751"/>
    <lineage>
        <taxon>Archaea</taxon>
        <taxon>Methanobacteriati</taxon>
        <taxon>Methanobacteriota</taxon>
        <taxon>Stenosarchaea group</taxon>
        <taxon>Halobacteria</taxon>
        <taxon>Halorutilales</taxon>
        <taxon>Halorutilaceae</taxon>
        <taxon>Halorutilus</taxon>
    </lineage>
</organism>
<dbReference type="RefSeq" id="WP_266086167.1">
    <property type="nucleotide sequence ID" value="NZ_RKLV01000002.1"/>
</dbReference>
<protein>
    <submittedName>
        <fullName evidence="1">Uncharacterized protein</fullName>
    </submittedName>
</protein>
<sequence>MKIIETVCGGCGSKDSLVPVRDENGVHVWRCEECGGEFEETAQD</sequence>
<evidence type="ECO:0000313" key="2">
    <source>
        <dbReference type="Proteomes" id="UP001149411"/>
    </source>
</evidence>
<gene>
    <name evidence="1" type="ORF">EGH25_03255</name>
</gene>
<keyword evidence="2" id="KW-1185">Reference proteome</keyword>
<comment type="caution">
    <text evidence="1">The sequence shown here is derived from an EMBL/GenBank/DDBJ whole genome shotgun (WGS) entry which is preliminary data.</text>
</comment>
<accession>A0A9Q4C3M7</accession>
<dbReference type="Proteomes" id="UP001149411">
    <property type="component" value="Unassembled WGS sequence"/>
</dbReference>
<evidence type="ECO:0000313" key="1">
    <source>
        <dbReference type="EMBL" id="MCX2818369.1"/>
    </source>
</evidence>